<name>A0A6J6EAD7_9ZZZZ</name>
<dbReference type="AlphaFoldDB" id="A0A6J6EAD7"/>
<dbReference type="GO" id="GO:0005886">
    <property type="term" value="C:plasma membrane"/>
    <property type="evidence" value="ECO:0007669"/>
    <property type="project" value="UniProtKB-ARBA"/>
</dbReference>
<organism evidence="6">
    <name type="scientific">freshwater metagenome</name>
    <dbReference type="NCBI Taxonomy" id="449393"/>
    <lineage>
        <taxon>unclassified sequences</taxon>
        <taxon>metagenomes</taxon>
        <taxon>ecological metagenomes</taxon>
    </lineage>
</organism>
<dbReference type="CDD" id="cd16914">
    <property type="entry name" value="EcfT"/>
    <property type="match status" value="1"/>
</dbReference>
<dbReference type="EMBL" id="CAEZTV010000002">
    <property type="protein sequence ID" value="CAB4572209.1"/>
    <property type="molecule type" value="Genomic_DNA"/>
</dbReference>
<comment type="subcellular location">
    <subcellularLocation>
        <location evidence="1">Membrane</location>
        <topology evidence="1">Multi-pass membrane protein</topology>
    </subcellularLocation>
</comment>
<dbReference type="InterPro" id="IPR003339">
    <property type="entry name" value="ABC/ECF_trnsptr_transmembrane"/>
</dbReference>
<evidence type="ECO:0000256" key="2">
    <source>
        <dbReference type="ARBA" id="ARBA00022692"/>
    </source>
</evidence>
<proteinExistence type="predicted"/>
<feature type="transmembrane region" description="Helical" evidence="5">
    <location>
        <begin position="225"/>
        <end position="243"/>
    </location>
</feature>
<reference evidence="6" key="1">
    <citation type="submission" date="2020-05" db="EMBL/GenBank/DDBJ databases">
        <authorList>
            <person name="Chiriac C."/>
            <person name="Salcher M."/>
            <person name="Ghai R."/>
            <person name="Kavagutti S V."/>
        </authorList>
    </citation>
    <scope>NUCLEOTIDE SEQUENCE</scope>
</reference>
<evidence type="ECO:0000256" key="4">
    <source>
        <dbReference type="ARBA" id="ARBA00023136"/>
    </source>
</evidence>
<evidence type="ECO:0000313" key="6">
    <source>
        <dbReference type="EMBL" id="CAB4572209.1"/>
    </source>
</evidence>
<keyword evidence="2 5" id="KW-0812">Transmembrane</keyword>
<dbReference type="PANTHER" id="PTHR33514:SF15">
    <property type="entry name" value="COBALT TRANSPORT PROTEIN"/>
    <property type="match status" value="1"/>
</dbReference>
<feature type="transmembrane region" description="Helical" evidence="5">
    <location>
        <begin position="114"/>
        <end position="136"/>
    </location>
</feature>
<evidence type="ECO:0000256" key="1">
    <source>
        <dbReference type="ARBA" id="ARBA00004141"/>
    </source>
</evidence>
<evidence type="ECO:0000256" key="5">
    <source>
        <dbReference type="SAM" id="Phobius"/>
    </source>
</evidence>
<protein>
    <submittedName>
        <fullName evidence="6">Unannotated protein</fullName>
    </submittedName>
</protein>
<keyword evidence="3 5" id="KW-1133">Transmembrane helix</keyword>
<sequence>MNSATWWIWSIALAAAALRGGENLIVMITILIFIFVVAKRGTDTLWGSSFKFALQLALLAVVVRFIFAVIIGTYLPGNVVFTLPQLQMPEWLAGVRIGGEVTEQRLLSVLDESLTFALIVIAFGAATSLSSPIQIIKMMSSRLYLFGVTLIITVSVLPQILASYQRIKMARKFRGEEKISLRNFNKVLTPVLEESLERAIDLSAAMESRGFGYSKKPTSYRIERFTLLDYFVIALTIYLVIFLPTLISTLGFLLLLPIFTIFACVPLFLTKPIVVKT</sequence>
<dbReference type="PANTHER" id="PTHR33514">
    <property type="entry name" value="PROTEIN ABCI12, CHLOROPLASTIC"/>
    <property type="match status" value="1"/>
</dbReference>
<feature type="transmembrane region" description="Helical" evidence="5">
    <location>
        <begin position="50"/>
        <end position="75"/>
    </location>
</feature>
<accession>A0A6J6EAD7</accession>
<evidence type="ECO:0000256" key="3">
    <source>
        <dbReference type="ARBA" id="ARBA00022989"/>
    </source>
</evidence>
<keyword evidence="4 5" id="KW-0472">Membrane</keyword>
<gene>
    <name evidence="6" type="ORF">UFOPK1747_00034</name>
</gene>
<feature type="transmembrane region" description="Helical" evidence="5">
    <location>
        <begin position="143"/>
        <end position="164"/>
    </location>
</feature>
<feature type="transmembrane region" description="Helical" evidence="5">
    <location>
        <begin position="6"/>
        <end position="38"/>
    </location>
</feature>
<feature type="transmembrane region" description="Helical" evidence="5">
    <location>
        <begin position="250"/>
        <end position="269"/>
    </location>
</feature>